<dbReference type="InterPro" id="IPR011285">
    <property type="entry name" value="FabG-rel"/>
</dbReference>
<gene>
    <name evidence="5" type="primary">fabG</name>
    <name evidence="5" type="ORF">FHP91_11705</name>
</gene>
<accession>A0A557QT73</accession>
<dbReference type="SMART" id="SM00822">
    <property type="entry name" value="PKS_KR"/>
    <property type="match status" value="1"/>
</dbReference>
<comment type="similarity">
    <text evidence="1 3">Belongs to the short-chain dehydrogenases/reductases (SDR) family.</text>
</comment>
<dbReference type="InterPro" id="IPR050259">
    <property type="entry name" value="SDR"/>
</dbReference>
<keyword evidence="2 5" id="KW-0560">Oxidoreductase</keyword>
<dbReference type="EC" id="1.1.1.100" evidence="5"/>
<keyword evidence="6" id="KW-1185">Reference proteome</keyword>
<evidence type="ECO:0000256" key="3">
    <source>
        <dbReference type="RuleBase" id="RU000363"/>
    </source>
</evidence>
<evidence type="ECO:0000313" key="5">
    <source>
        <dbReference type="EMBL" id="TVO56099.1"/>
    </source>
</evidence>
<dbReference type="Pfam" id="PF00106">
    <property type="entry name" value="adh_short"/>
    <property type="match status" value="1"/>
</dbReference>
<dbReference type="RefSeq" id="WP_144309776.1">
    <property type="nucleotide sequence ID" value="NZ_VMNK01000009.1"/>
</dbReference>
<dbReference type="PANTHER" id="PTHR42879:SF2">
    <property type="entry name" value="3-OXOACYL-[ACYL-CARRIER-PROTEIN] REDUCTASE FABG"/>
    <property type="match status" value="1"/>
</dbReference>
<dbReference type="AlphaFoldDB" id="A0A557QT73"/>
<dbReference type="PRINTS" id="PR00080">
    <property type="entry name" value="SDRFAMILY"/>
</dbReference>
<dbReference type="PRINTS" id="PR00081">
    <property type="entry name" value="GDHRDH"/>
</dbReference>
<evidence type="ECO:0000256" key="1">
    <source>
        <dbReference type="ARBA" id="ARBA00006484"/>
    </source>
</evidence>
<dbReference type="GO" id="GO:0004316">
    <property type="term" value="F:3-oxoacyl-[acyl-carrier-protein] reductase (NADPH) activity"/>
    <property type="evidence" value="ECO:0007669"/>
    <property type="project" value="UniProtKB-EC"/>
</dbReference>
<dbReference type="Gene3D" id="3.40.50.720">
    <property type="entry name" value="NAD(P)-binding Rossmann-like Domain"/>
    <property type="match status" value="1"/>
</dbReference>
<dbReference type="Proteomes" id="UP000319502">
    <property type="component" value="Unassembled WGS sequence"/>
</dbReference>
<dbReference type="EMBL" id="VMNK01000009">
    <property type="protein sequence ID" value="TVO56099.1"/>
    <property type="molecule type" value="Genomic_DNA"/>
</dbReference>
<feature type="domain" description="Ketoreductase" evidence="4">
    <location>
        <begin position="7"/>
        <end position="193"/>
    </location>
</feature>
<sequence>MNDTPLRRVLVTGSSRGLGRAIALQLAAQGFAITVHCRQGVAAAEAVIAAIRGSGGTADLLVFDVTARDAARAALEADVEAKGAYYGVVVNAGITRDNAFPALSDSDWDEVIDTGLNGFFNIVHPLVMPMVRKKKGGRIVTMASVSGVMGNRGQVNYSAAKAGLIGATKALAVELASRRITVNCVAPGLIDSDMTRDLPMNEALKMVPMNRVGTPDEVAAVVGFLMSDAASYVTRQVIGVNGGII</sequence>
<evidence type="ECO:0000259" key="4">
    <source>
        <dbReference type="SMART" id="SM00822"/>
    </source>
</evidence>
<evidence type="ECO:0000256" key="2">
    <source>
        <dbReference type="ARBA" id="ARBA00023002"/>
    </source>
</evidence>
<dbReference type="PANTHER" id="PTHR42879">
    <property type="entry name" value="3-OXOACYL-(ACYL-CARRIER-PROTEIN) REDUCTASE"/>
    <property type="match status" value="1"/>
</dbReference>
<evidence type="ECO:0000313" key="6">
    <source>
        <dbReference type="Proteomes" id="UP000319502"/>
    </source>
</evidence>
<dbReference type="NCBIfam" id="NF004200">
    <property type="entry name" value="PRK05653.1-5"/>
    <property type="match status" value="1"/>
</dbReference>
<protein>
    <submittedName>
        <fullName evidence="5">3-oxoacyl-ACP reductase FabG</fullName>
        <ecNumber evidence="5">1.1.1.100</ecNumber>
    </submittedName>
</protein>
<name>A0A557QT73_9RHOO</name>
<dbReference type="NCBIfam" id="TIGR01831">
    <property type="entry name" value="fabG_rel"/>
    <property type="match status" value="1"/>
</dbReference>
<dbReference type="FunFam" id="3.40.50.720:FF:000173">
    <property type="entry name" value="3-oxoacyl-[acyl-carrier protein] reductase"/>
    <property type="match status" value="1"/>
</dbReference>
<dbReference type="InterPro" id="IPR057326">
    <property type="entry name" value="KR_dom"/>
</dbReference>
<organism evidence="5 6">
    <name type="scientific">Denitromonas halophila</name>
    <dbReference type="NCBI Taxonomy" id="1629404"/>
    <lineage>
        <taxon>Bacteria</taxon>
        <taxon>Pseudomonadati</taxon>
        <taxon>Pseudomonadota</taxon>
        <taxon>Betaproteobacteria</taxon>
        <taxon>Rhodocyclales</taxon>
        <taxon>Zoogloeaceae</taxon>
        <taxon>Denitromonas</taxon>
    </lineage>
</organism>
<dbReference type="InterPro" id="IPR002347">
    <property type="entry name" value="SDR_fam"/>
</dbReference>
<dbReference type="OrthoDB" id="9802564at2"/>
<dbReference type="SUPFAM" id="SSF51735">
    <property type="entry name" value="NAD(P)-binding Rossmann-fold domains"/>
    <property type="match status" value="1"/>
</dbReference>
<reference evidence="5 6" key="1">
    <citation type="submission" date="2019-07" db="EMBL/GenBank/DDBJ databases">
        <title>The pathways for chlorine oxyanion respiration interact through the shared metabolite chlorate.</title>
        <authorList>
            <person name="Barnum T.P."/>
            <person name="Cheng Y."/>
            <person name="Hill K.A."/>
            <person name="Lucas L.N."/>
            <person name="Carlson H.K."/>
            <person name="Coates J.D."/>
        </authorList>
    </citation>
    <scope>NUCLEOTIDE SEQUENCE [LARGE SCALE GENOMIC DNA]</scope>
    <source>
        <strain evidence="5 6">SFB-3</strain>
    </source>
</reference>
<proteinExistence type="inferred from homology"/>
<dbReference type="InterPro" id="IPR036291">
    <property type="entry name" value="NAD(P)-bd_dom_sf"/>
</dbReference>
<comment type="caution">
    <text evidence="5">The sequence shown here is derived from an EMBL/GenBank/DDBJ whole genome shotgun (WGS) entry which is preliminary data.</text>
</comment>
<dbReference type="NCBIfam" id="NF009466">
    <property type="entry name" value="PRK12826.1-2"/>
    <property type="match status" value="1"/>
</dbReference>